<dbReference type="RefSeq" id="WP_092608315.1">
    <property type="nucleotide sequence ID" value="NZ_FNHU01000003.1"/>
</dbReference>
<evidence type="ECO:0000313" key="2">
    <source>
        <dbReference type="EMBL" id="SDM49949.1"/>
    </source>
</evidence>
<evidence type="ECO:0008006" key="4">
    <source>
        <dbReference type="Google" id="ProtNLM"/>
    </source>
</evidence>
<dbReference type="Gene3D" id="3.90.280.10">
    <property type="entry name" value="PEBP-like"/>
    <property type="match status" value="1"/>
</dbReference>
<dbReference type="InterPro" id="IPR008914">
    <property type="entry name" value="PEBP"/>
</dbReference>
<organism evidence="2 3">
    <name type="scientific">Actinomyces ruminicola</name>
    <dbReference type="NCBI Taxonomy" id="332524"/>
    <lineage>
        <taxon>Bacteria</taxon>
        <taxon>Bacillati</taxon>
        <taxon>Actinomycetota</taxon>
        <taxon>Actinomycetes</taxon>
        <taxon>Actinomycetales</taxon>
        <taxon>Actinomycetaceae</taxon>
        <taxon>Actinomyces</taxon>
    </lineage>
</organism>
<accession>A0A1G9TQ79</accession>
<dbReference type="InterPro" id="IPR036610">
    <property type="entry name" value="PEBP-like_sf"/>
</dbReference>
<name>A0A1G9TQ79_9ACTO</name>
<dbReference type="Proteomes" id="UP000199671">
    <property type="component" value="Unassembled WGS sequence"/>
</dbReference>
<gene>
    <name evidence="2" type="ORF">SAMN04487766_10394</name>
</gene>
<comment type="similarity">
    <text evidence="1">Belongs to the UPF0098 family.</text>
</comment>
<protein>
    <recommendedName>
        <fullName evidence="4">Phospholipid-binding protein, PBP family</fullName>
    </recommendedName>
</protein>
<dbReference type="PANTHER" id="PTHR30289:SF1">
    <property type="entry name" value="PEBP (PHOSPHATIDYLETHANOLAMINE-BINDING PROTEIN) FAMILY PROTEIN"/>
    <property type="match status" value="1"/>
</dbReference>
<dbReference type="PANTHER" id="PTHR30289">
    <property type="entry name" value="UNCHARACTERIZED PROTEIN YBCL-RELATED"/>
    <property type="match status" value="1"/>
</dbReference>
<evidence type="ECO:0000313" key="3">
    <source>
        <dbReference type="Proteomes" id="UP000199671"/>
    </source>
</evidence>
<dbReference type="EMBL" id="FNHU01000003">
    <property type="protein sequence ID" value="SDM49949.1"/>
    <property type="molecule type" value="Genomic_DNA"/>
</dbReference>
<dbReference type="InterPro" id="IPR005247">
    <property type="entry name" value="YbhB_YbcL/LppC-like"/>
</dbReference>
<dbReference type="CDD" id="cd00865">
    <property type="entry name" value="PEBP_bact_arch"/>
    <property type="match status" value="1"/>
</dbReference>
<dbReference type="NCBIfam" id="TIGR00481">
    <property type="entry name" value="YbhB/YbcL family Raf kinase inhibitor-like protein"/>
    <property type="match status" value="1"/>
</dbReference>
<dbReference type="AlphaFoldDB" id="A0A1G9TQ79"/>
<evidence type="ECO:0000256" key="1">
    <source>
        <dbReference type="ARBA" id="ARBA00007120"/>
    </source>
</evidence>
<sequence>MNSPQAAQFTLSSDCIDDDGRFRTRYTGRGEDVSPELRLHGLDARAKTLAVALEDLTHPLFGTMAHWVAWNIPAGELIPEAIRPGRISPGTGIVQGTAYGLHRYRGPKPPRGTTHTYRFTVYALDTVLRLSDRSRLPGLKRAIAGHVLQQAELFGTYESCLRPRRPGA</sequence>
<dbReference type="Pfam" id="PF01161">
    <property type="entry name" value="PBP"/>
    <property type="match status" value="1"/>
</dbReference>
<dbReference type="SUPFAM" id="SSF49777">
    <property type="entry name" value="PEBP-like"/>
    <property type="match status" value="1"/>
</dbReference>
<proteinExistence type="inferred from homology"/>
<dbReference type="OrthoDB" id="9797506at2"/>
<reference evidence="2 3" key="1">
    <citation type="submission" date="2016-10" db="EMBL/GenBank/DDBJ databases">
        <authorList>
            <person name="de Groot N.N."/>
        </authorList>
    </citation>
    <scope>NUCLEOTIDE SEQUENCE [LARGE SCALE GENOMIC DNA]</scope>
    <source>
        <strain evidence="2 3">KPR-7B</strain>
    </source>
</reference>